<feature type="repeat" description="ANK" evidence="3">
    <location>
        <begin position="97"/>
        <end position="122"/>
    </location>
</feature>
<dbReference type="SMART" id="SM00248">
    <property type="entry name" value="ANK"/>
    <property type="match status" value="4"/>
</dbReference>
<keyword evidence="5" id="KW-1185">Reference proteome</keyword>
<dbReference type="InterPro" id="IPR036770">
    <property type="entry name" value="Ankyrin_rpt-contain_sf"/>
</dbReference>
<evidence type="ECO:0000313" key="5">
    <source>
        <dbReference type="Proteomes" id="UP000235786"/>
    </source>
</evidence>
<dbReference type="OrthoDB" id="20872at2759"/>
<dbReference type="InterPro" id="IPR002110">
    <property type="entry name" value="Ankyrin_rpt"/>
</dbReference>
<evidence type="ECO:0000256" key="1">
    <source>
        <dbReference type="ARBA" id="ARBA00022737"/>
    </source>
</evidence>
<name>A0A2J6RUF5_HYAVF</name>
<dbReference type="Pfam" id="PF12796">
    <property type="entry name" value="Ank_2"/>
    <property type="match status" value="1"/>
</dbReference>
<organism evidence="4 5">
    <name type="scientific">Hyaloscypha variabilis (strain UAMH 11265 / GT02V1 / F)</name>
    <name type="common">Meliniomyces variabilis</name>
    <dbReference type="NCBI Taxonomy" id="1149755"/>
    <lineage>
        <taxon>Eukaryota</taxon>
        <taxon>Fungi</taxon>
        <taxon>Dikarya</taxon>
        <taxon>Ascomycota</taxon>
        <taxon>Pezizomycotina</taxon>
        <taxon>Leotiomycetes</taxon>
        <taxon>Helotiales</taxon>
        <taxon>Hyaloscyphaceae</taxon>
        <taxon>Hyaloscypha</taxon>
        <taxon>Hyaloscypha variabilis</taxon>
    </lineage>
</organism>
<dbReference type="PANTHER" id="PTHR24171">
    <property type="entry name" value="ANKYRIN REPEAT DOMAIN-CONTAINING PROTEIN 39-RELATED"/>
    <property type="match status" value="1"/>
</dbReference>
<dbReference type="Proteomes" id="UP000235786">
    <property type="component" value="Unassembled WGS sequence"/>
</dbReference>
<accession>A0A2J6RUF5</accession>
<evidence type="ECO:0000313" key="4">
    <source>
        <dbReference type="EMBL" id="PMD42147.1"/>
    </source>
</evidence>
<dbReference type="SUPFAM" id="SSF48403">
    <property type="entry name" value="Ankyrin repeat"/>
    <property type="match status" value="1"/>
</dbReference>
<dbReference type="AlphaFoldDB" id="A0A2J6RUF5"/>
<proteinExistence type="predicted"/>
<dbReference type="PROSITE" id="PS50297">
    <property type="entry name" value="ANK_REP_REGION"/>
    <property type="match status" value="1"/>
</dbReference>
<gene>
    <name evidence="4" type="ORF">L207DRAFT_424561</name>
</gene>
<reference evidence="4 5" key="1">
    <citation type="submission" date="2016-04" db="EMBL/GenBank/DDBJ databases">
        <title>A degradative enzymes factory behind the ericoid mycorrhizal symbiosis.</title>
        <authorList>
            <consortium name="DOE Joint Genome Institute"/>
            <person name="Martino E."/>
            <person name="Morin E."/>
            <person name="Grelet G."/>
            <person name="Kuo A."/>
            <person name="Kohler A."/>
            <person name="Daghino S."/>
            <person name="Barry K."/>
            <person name="Choi C."/>
            <person name="Cichocki N."/>
            <person name="Clum A."/>
            <person name="Copeland A."/>
            <person name="Hainaut M."/>
            <person name="Haridas S."/>
            <person name="Labutti K."/>
            <person name="Lindquist E."/>
            <person name="Lipzen A."/>
            <person name="Khouja H.-R."/>
            <person name="Murat C."/>
            <person name="Ohm R."/>
            <person name="Olson A."/>
            <person name="Spatafora J."/>
            <person name="Veneault-Fourrey C."/>
            <person name="Henrissat B."/>
            <person name="Grigoriev I."/>
            <person name="Martin F."/>
            <person name="Perotto S."/>
        </authorList>
    </citation>
    <scope>NUCLEOTIDE SEQUENCE [LARGE SCALE GENOMIC DNA]</scope>
    <source>
        <strain evidence="4 5">F</strain>
    </source>
</reference>
<dbReference type="STRING" id="1149755.A0A2J6RUF5"/>
<dbReference type="PROSITE" id="PS50088">
    <property type="entry name" value="ANK_REPEAT"/>
    <property type="match status" value="1"/>
</dbReference>
<dbReference type="PANTHER" id="PTHR24171:SF9">
    <property type="entry name" value="ANKYRIN REPEAT DOMAIN-CONTAINING PROTEIN 39"/>
    <property type="match status" value="1"/>
</dbReference>
<protein>
    <submittedName>
        <fullName evidence="4">Ankyrin</fullName>
    </submittedName>
</protein>
<dbReference type="EMBL" id="KZ613943">
    <property type="protein sequence ID" value="PMD42147.1"/>
    <property type="molecule type" value="Genomic_DNA"/>
</dbReference>
<sequence>MKAPLVAAASHGHVTVVKLFKELGIDGWERRQSLLEAVQNGHLPVVAELLVTPRDLSYEKPDGSGIGYLGSAAQNGHLDIVIFLLSKGASQFSLKPRWTSPLHQAAEEGHTAVARALVKHNAASLTARNTDGCTPLLVACFRNKAGVAEYLASKMEKDDLDIRADNRFSALFWAVRNDNVRLVHKLL</sequence>
<dbReference type="Gene3D" id="1.25.40.20">
    <property type="entry name" value="Ankyrin repeat-containing domain"/>
    <property type="match status" value="1"/>
</dbReference>
<evidence type="ECO:0000256" key="3">
    <source>
        <dbReference type="PROSITE-ProRule" id="PRU00023"/>
    </source>
</evidence>
<keyword evidence="2 3" id="KW-0040">ANK repeat</keyword>
<keyword evidence="1" id="KW-0677">Repeat</keyword>
<evidence type="ECO:0000256" key="2">
    <source>
        <dbReference type="ARBA" id="ARBA00023043"/>
    </source>
</evidence>
<feature type="non-terminal residue" evidence="4">
    <location>
        <position position="187"/>
    </location>
</feature>